<proteinExistence type="predicted"/>
<organism evidence="1 2">
    <name type="scientific">Trichinella britovi</name>
    <name type="common">Parasitic roundworm</name>
    <dbReference type="NCBI Taxonomy" id="45882"/>
    <lineage>
        <taxon>Eukaryota</taxon>
        <taxon>Metazoa</taxon>
        <taxon>Ecdysozoa</taxon>
        <taxon>Nematoda</taxon>
        <taxon>Enoplea</taxon>
        <taxon>Dorylaimia</taxon>
        <taxon>Trichinellida</taxon>
        <taxon>Trichinellidae</taxon>
        <taxon>Trichinella</taxon>
    </lineage>
</organism>
<evidence type="ECO:0000313" key="2">
    <source>
        <dbReference type="Proteomes" id="UP000054653"/>
    </source>
</evidence>
<comment type="caution">
    <text evidence="1">The sequence shown here is derived from an EMBL/GenBank/DDBJ whole genome shotgun (WGS) entry which is preliminary data.</text>
</comment>
<sequence>MPHRLPMDSLVSHRPQAHKTSIIKLAAISVSYVQSFIRVTFDKVYLPPPRSKEYDQTTLSLEVDGPGVS</sequence>
<dbReference type="AlphaFoldDB" id="A0A0V1CEJ8"/>
<dbReference type="EMBL" id="JYDI01000231">
    <property type="protein sequence ID" value="KRY47753.1"/>
    <property type="molecule type" value="Genomic_DNA"/>
</dbReference>
<reference evidence="1 2" key="1">
    <citation type="submission" date="2015-01" db="EMBL/GenBank/DDBJ databases">
        <title>Evolution of Trichinella species and genotypes.</title>
        <authorList>
            <person name="Korhonen P.K."/>
            <person name="Edoardo P."/>
            <person name="Giuseppe L.R."/>
            <person name="Gasser R.B."/>
        </authorList>
    </citation>
    <scope>NUCLEOTIDE SEQUENCE [LARGE SCALE GENOMIC DNA]</scope>
    <source>
        <strain evidence="1">ISS120</strain>
    </source>
</reference>
<evidence type="ECO:0000313" key="1">
    <source>
        <dbReference type="EMBL" id="KRY47753.1"/>
    </source>
</evidence>
<dbReference type="Proteomes" id="UP000054653">
    <property type="component" value="Unassembled WGS sequence"/>
</dbReference>
<keyword evidence="2" id="KW-1185">Reference proteome</keyword>
<protein>
    <submittedName>
        <fullName evidence="1">Uncharacterized protein</fullName>
    </submittedName>
</protein>
<gene>
    <name evidence="1" type="ORF">T03_6848</name>
</gene>
<name>A0A0V1CEJ8_TRIBR</name>
<accession>A0A0V1CEJ8</accession>